<reference evidence="3" key="1">
    <citation type="journal article" date="2019" name="Int. J. Syst. Evol. Microbiol.">
        <title>The Global Catalogue of Microorganisms (GCM) 10K type strain sequencing project: providing services to taxonomists for standard genome sequencing and annotation.</title>
        <authorList>
            <consortium name="The Broad Institute Genomics Platform"/>
            <consortium name="The Broad Institute Genome Sequencing Center for Infectious Disease"/>
            <person name="Wu L."/>
            <person name="Ma J."/>
        </authorList>
    </citation>
    <scope>NUCLEOTIDE SEQUENCE [LARGE SCALE GENOMIC DNA]</scope>
    <source>
        <strain evidence="3">CGMCC 1.13718</strain>
    </source>
</reference>
<evidence type="ECO:0000313" key="2">
    <source>
        <dbReference type="EMBL" id="MFC6635521.1"/>
    </source>
</evidence>
<keyword evidence="1" id="KW-0812">Transmembrane</keyword>
<sequence length="412" mass="47397">MSRNALKKLVVVDPALIAAGGHHTGFALMAARSLSERNESVELEFVCSHCIDETIKAELEGYGCRLKPEFHFNFYEVFGQEVRLAEVQPFIRQATLEYARVIRDVEERSYGQELIFFHPSLSWEHAYALSLALKFIGDQNTSTHIVCAMFNPGITHNGVTTDSRAKMQYALGFRCLRSLANVKLYASDYELAETYARLLNLQEKLPIHPCYLADWDRLYQAQRVMDGQGKNTRKRVILYMGDAKRDKGFYHLPRLIKNALKSVGEDQELYIQFSIPWPDTELHSVAMELRDLAAKYSSIVIEEGFLGEAELHQLLGCASMFTFNYCSEIYKNKSSGFFWIVAWYGIPIYCFGNSWMNRESRRLGRPFLSSRGGMVGFRNALANLRHSKNIPQTSDNPYWKAVYRSFWSWICQ</sequence>
<keyword evidence="1" id="KW-1133">Transmembrane helix</keyword>
<evidence type="ECO:0000313" key="3">
    <source>
        <dbReference type="Proteomes" id="UP001596425"/>
    </source>
</evidence>
<keyword evidence="3" id="KW-1185">Reference proteome</keyword>
<dbReference type="EMBL" id="JBHSVR010000001">
    <property type="protein sequence ID" value="MFC6635521.1"/>
    <property type="molecule type" value="Genomic_DNA"/>
</dbReference>
<dbReference type="Proteomes" id="UP001596425">
    <property type="component" value="Unassembled WGS sequence"/>
</dbReference>
<evidence type="ECO:0000256" key="1">
    <source>
        <dbReference type="SAM" id="Phobius"/>
    </source>
</evidence>
<dbReference type="RefSeq" id="WP_193193669.1">
    <property type="nucleotide sequence ID" value="NZ_JACZFR010000049.1"/>
</dbReference>
<organism evidence="2 3">
    <name type="scientific">Microbulbifer taiwanensis</name>
    <dbReference type="NCBI Taxonomy" id="986746"/>
    <lineage>
        <taxon>Bacteria</taxon>
        <taxon>Pseudomonadati</taxon>
        <taxon>Pseudomonadota</taxon>
        <taxon>Gammaproteobacteria</taxon>
        <taxon>Cellvibrionales</taxon>
        <taxon>Microbulbiferaceae</taxon>
        <taxon>Microbulbifer</taxon>
    </lineage>
</organism>
<accession>A0ABW1YRX9</accession>
<protein>
    <submittedName>
        <fullName evidence="2">Glycosyltransferase</fullName>
    </submittedName>
</protein>
<gene>
    <name evidence="2" type="ORF">ACFQBM_19800</name>
</gene>
<keyword evidence="1" id="KW-0472">Membrane</keyword>
<proteinExistence type="predicted"/>
<name>A0ABW1YRX9_9GAMM</name>
<comment type="caution">
    <text evidence="2">The sequence shown here is derived from an EMBL/GenBank/DDBJ whole genome shotgun (WGS) entry which is preliminary data.</text>
</comment>
<feature type="transmembrane region" description="Helical" evidence="1">
    <location>
        <begin position="336"/>
        <end position="356"/>
    </location>
</feature>